<comment type="caution">
    <text evidence="3">The sequence shown here is derived from an EMBL/GenBank/DDBJ whole genome shotgun (WGS) entry which is preliminary data.</text>
</comment>
<dbReference type="EMBL" id="BMED01000003">
    <property type="protein sequence ID" value="GGC85187.1"/>
    <property type="molecule type" value="Genomic_DNA"/>
</dbReference>
<dbReference type="Pfam" id="PF01557">
    <property type="entry name" value="FAA_hydrolase"/>
    <property type="match status" value="1"/>
</dbReference>
<dbReference type="RefSeq" id="WP_229751188.1">
    <property type="nucleotide sequence ID" value="NZ_BMED01000003.1"/>
</dbReference>
<dbReference type="Gene3D" id="3.90.850.10">
    <property type="entry name" value="Fumarylacetoacetase-like, C-terminal domain"/>
    <property type="match status" value="1"/>
</dbReference>
<gene>
    <name evidence="3" type="ORF">GCM10011396_35630</name>
</gene>
<proteinExistence type="predicted"/>
<evidence type="ECO:0000259" key="2">
    <source>
        <dbReference type="Pfam" id="PF01557"/>
    </source>
</evidence>
<sequence>MSKSEATSVEVSRMLVFNIAALARTLDDAAASHTEIDPLTPQYAFNLAQAYDIQRASVALRHERGEKPVGLKLGFTSRAKMVQMGVDSLIWGLLTDAMLYEEAAVISLDDFIHPRVEPEVCFLTGRDIDRPLTLLEAAKFLEGAAPAMEIIDSRYRNFKFTLEDVVADNCSSAGVIVGAFSKDVCELANRGVVVRFNGRPVLMGSTGAILGNPLRSVVQASQLAHQAGMVIPAGSLIMAGAATAAEALIPGAHISTEIGGLGRVEFSTGARA</sequence>
<feature type="domain" description="Fumarylacetoacetase-like C-terminal" evidence="2">
    <location>
        <begin position="111"/>
        <end position="265"/>
    </location>
</feature>
<dbReference type="AlphaFoldDB" id="A0A916URT7"/>
<reference evidence="3" key="2">
    <citation type="submission" date="2020-09" db="EMBL/GenBank/DDBJ databases">
        <authorList>
            <person name="Sun Q."/>
            <person name="Zhou Y."/>
        </authorList>
    </citation>
    <scope>NUCLEOTIDE SEQUENCE</scope>
    <source>
        <strain evidence="3">CGMCC 1.10998</strain>
    </source>
</reference>
<dbReference type="InterPro" id="IPR050772">
    <property type="entry name" value="Hydratase-Decarb/MhpD_sf"/>
</dbReference>
<dbReference type="InterPro" id="IPR036663">
    <property type="entry name" value="Fumarylacetoacetase_C_sf"/>
</dbReference>
<evidence type="ECO:0000313" key="4">
    <source>
        <dbReference type="Proteomes" id="UP000637423"/>
    </source>
</evidence>
<organism evidence="3 4">
    <name type="scientific">Undibacterium terreum</name>
    <dbReference type="NCBI Taxonomy" id="1224302"/>
    <lineage>
        <taxon>Bacteria</taxon>
        <taxon>Pseudomonadati</taxon>
        <taxon>Pseudomonadota</taxon>
        <taxon>Betaproteobacteria</taxon>
        <taxon>Burkholderiales</taxon>
        <taxon>Oxalobacteraceae</taxon>
        <taxon>Undibacterium</taxon>
    </lineage>
</organism>
<keyword evidence="4" id="KW-1185">Reference proteome</keyword>
<dbReference type="GO" id="GO:0008684">
    <property type="term" value="F:2-oxopent-4-enoate hydratase activity"/>
    <property type="evidence" value="ECO:0007669"/>
    <property type="project" value="TreeGrafter"/>
</dbReference>
<dbReference type="GO" id="GO:0005737">
    <property type="term" value="C:cytoplasm"/>
    <property type="evidence" value="ECO:0007669"/>
    <property type="project" value="TreeGrafter"/>
</dbReference>
<evidence type="ECO:0000313" key="3">
    <source>
        <dbReference type="EMBL" id="GGC85187.1"/>
    </source>
</evidence>
<protein>
    <submittedName>
        <fullName evidence="3">2-keto-4-pentenoate hydratase</fullName>
    </submittedName>
</protein>
<dbReference type="Proteomes" id="UP000637423">
    <property type="component" value="Unassembled WGS sequence"/>
</dbReference>
<dbReference type="InterPro" id="IPR011234">
    <property type="entry name" value="Fumarylacetoacetase-like_C"/>
</dbReference>
<evidence type="ECO:0000256" key="1">
    <source>
        <dbReference type="ARBA" id="ARBA00023239"/>
    </source>
</evidence>
<accession>A0A916URT7</accession>
<dbReference type="PANTHER" id="PTHR30143:SF0">
    <property type="entry name" value="2-KETO-4-PENTENOATE HYDRATASE"/>
    <property type="match status" value="1"/>
</dbReference>
<reference evidence="3" key="1">
    <citation type="journal article" date="2014" name="Int. J. Syst. Evol. Microbiol.">
        <title>Complete genome sequence of Corynebacterium casei LMG S-19264T (=DSM 44701T), isolated from a smear-ripened cheese.</title>
        <authorList>
            <consortium name="US DOE Joint Genome Institute (JGI-PGF)"/>
            <person name="Walter F."/>
            <person name="Albersmeier A."/>
            <person name="Kalinowski J."/>
            <person name="Ruckert C."/>
        </authorList>
    </citation>
    <scope>NUCLEOTIDE SEQUENCE</scope>
    <source>
        <strain evidence="3">CGMCC 1.10998</strain>
    </source>
</reference>
<dbReference type="PANTHER" id="PTHR30143">
    <property type="entry name" value="ACID HYDRATASE"/>
    <property type="match status" value="1"/>
</dbReference>
<name>A0A916URT7_9BURK</name>
<dbReference type="SUPFAM" id="SSF56529">
    <property type="entry name" value="FAH"/>
    <property type="match status" value="1"/>
</dbReference>
<keyword evidence="1" id="KW-0456">Lyase</keyword>